<dbReference type="InterPro" id="IPR035906">
    <property type="entry name" value="MetI-like_sf"/>
</dbReference>
<evidence type="ECO:0000256" key="5">
    <source>
        <dbReference type="ARBA" id="ARBA00022692"/>
    </source>
</evidence>
<dbReference type="EMBL" id="JAVDBT010000002">
    <property type="protein sequence ID" value="MDQ2065119.1"/>
    <property type="molecule type" value="Genomic_DNA"/>
</dbReference>
<evidence type="ECO:0000313" key="10">
    <source>
        <dbReference type="EMBL" id="MDQ2065119.1"/>
    </source>
</evidence>
<keyword evidence="3 8" id="KW-0813">Transport</keyword>
<dbReference type="Gene3D" id="1.10.3720.10">
    <property type="entry name" value="MetI-like"/>
    <property type="match status" value="1"/>
</dbReference>
<evidence type="ECO:0000256" key="3">
    <source>
        <dbReference type="ARBA" id="ARBA00022448"/>
    </source>
</evidence>
<evidence type="ECO:0000256" key="2">
    <source>
        <dbReference type="ARBA" id="ARBA00007069"/>
    </source>
</evidence>
<evidence type="ECO:0000256" key="1">
    <source>
        <dbReference type="ARBA" id="ARBA00004651"/>
    </source>
</evidence>
<feature type="domain" description="ABC transmembrane type-1" evidence="9">
    <location>
        <begin position="66"/>
        <end position="274"/>
    </location>
</feature>
<dbReference type="Proteomes" id="UP001239680">
    <property type="component" value="Unassembled WGS sequence"/>
</dbReference>
<keyword evidence="4" id="KW-1003">Cell membrane</keyword>
<dbReference type="RefSeq" id="WP_306678814.1">
    <property type="nucleotide sequence ID" value="NZ_JAVDBT010000002.1"/>
</dbReference>
<dbReference type="SUPFAM" id="SSF161098">
    <property type="entry name" value="MetI-like"/>
    <property type="match status" value="1"/>
</dbReference>
<feature type="transmembrane region" description="Helical" evidence="8">
    <location>
        <begin position="148"/>
        <end position="168"/>
    </location>
</feature>
<sequence length="286" mass="31334">MNTQPARIALLAFPAFWILLLHLGPMLAMLRISFLESFPPLPGSAEVATLANYTAFFANDVYIVPMLRTLVFSFSATLLLLVLTYPLAFFLAKGVRAERKLTYLMILFAPFWVGEIIRIFSITVTFGNRGAVNWVLLNLGILERPLRMLYGYFSLSTGIIHLSALYMLMPIYAAIEKIPDNLLEAGRDLGAGPVSRFFDIILPLSREGVATGCALVFLANVGTYSVPALLGGPGTSMFSETIGTFFHTAGSQWPVGSAFSVLLLTASLTIAALMMLVIQRRKGRAR</sequence>
<dbReference type="PANTHER" id="PTHR42929:SF1">
    <property type="entry name" value="INNER MEMBRANE ABC TRANSPORTER PERMEASE PROTEIN YDCU-RELATED"/>
    <property type="match status" value="1"/>
</dbReference>
<comment type="subcellular location">
    <subcellularLocation>
        <location evidence="1 8">Cell membrane</location>
        <topology evidence="1 8">Multi-pass membrane protein</topology>
    </subcellularLocation>
</comment>
<comment type="similarity">
    <text evidence="2">Belongs to the binding-protein-dependent transport system permease family. CysTW subfamily.</text>
</comment>
<evidence type="ECO:0000256" key="7">
    <source>
        <dbReference type="ARBA" id="ARBA00023136"/>
    </source>
</evidence>
<evidence type="ECO:0000256" key="6">
    <source>
        <dbReference type="ARBA" id="ARBA00022989"/>
    </source>
</evidence>
<dbReference type="PROSITE" id="PS50928">
    <property type="entry name" value="ABC_TM1"/>
    <property type="match status" value="1"/>
</dbReference>
<gene>
    <name evidence="10" type="ORF">Q9295_01935</name>
</gene>
<accession>A0ABU0VTR2</accession>
<keyword evidence="7 8" id="KW-0472">Membrane</keyword>
<evidence type="ECO:0000256" key="8">
    <source>
        <dbReference type="RuleBase" id="RU363032"/>
    </source>
</evidence>
<feature type="transmembrane region" description="Helical" evidence="8">
    <location>
        <begin position="103"/>
        <end position="128"/>
    </location>
</feature>
<reference evidence="10 11" key="1">
    <citation type="submission" date="2023-08" db="EMBL/GenBank/DDBJ databases">
        <title>Characterization of two Paracoccaceae strains isolated from Phycosphere and proposal of Xinfangfangia lacusdiani sp. nov.</title>
        <authorList>
            <person name="Deng Y."/>
            <person name="Zhang Y.Q."/>
        </authorList>
    </citation>
    <scope>NUCLEOTIDE SEQUENCE [LARGE SCALE GENOMIC DNA]</scope>
    <source>
        <strain evidence="10 11">CPCC 101601</strain>
    </source>
</reference>
<feature type="transmembrane region" description="Helical" evidence="8">
    <location>
        <begin position="70"/>
        <end position="91"/>
    </location>
</feature>
<dbReference type="Pfam" id="PF00528">
    <property type="entry name" value="BPD_transp_1"/>
    <property type="match status" value="1"/>
</dbReference>
<proteinExistence type="inferred from homology"/>
<protein>
    <submittedName>
        <fullName evidence="10">ABC transporter permease</fullName>
    </submittedName>
</protein>
<evidence type="ECO:0000313" key="11">
    <source>
        <dbReference type="Proteomes" id="UP001239680"/>
    </source>
</evidence>
<dbReference type="CDD" id="cd06261">
    <property type="entry name" value="TM_PBP2"/>
    <property type="match status" value="1"/>
</dbReference>
<keyword evidence="6 8" id="KW-1133">Transmembrane helix</keyword>
<evidence type="ECO:0000259" key="9">
    <source>
        <dbReference type="PROSITE" id="PS50928"/>
    </source>
</evidence>
<comment type="caution">
    <text evidence="10">The sequence shown here is derived from an EMBL/GenBank/DDBJ whole genome shotgun (WGS) entry which is preliminary data.</text>
</comment>
<feature type="transmembrane region" description="Helical" evidence="8">
    <location>
        <begin position="209"/>
        <end position="230"/>
    </location>
</feature>
<organism evidence="10 11">
    <name type="scientific">Pseudogemmobacter lacusdianii</name>
    <dbReference type="NCBI Taxonomy" id="3069608"/>
    <lineage>
        <taxon>Bacteria</taxon>
        <taxon>Pseudomonadati</taxon>
        <taxon>Pseudomonadota</taxon>
        <taxon>Alphaproteobacteria</taxon>
        <taxon>Rhodobacterales</taxon>
        <taxon>Paracoccaceae</taxon>
        <taxon>Pseudogemmobacter</taxon>
    </lineage>
</organism>
<dbReference type="PANTHER" id="PTHR42929">
    <property type="entry name" value="INNER MEMBRANE ABC TRANSPORTER PERMEASE PROTEIN YDCU-RELATED-RELATED"/>
    <property type="match status" value="1"/>
</dbReference>
<keyword evidence="5 8" id="KW-0812">Transmembrane</keyword>
<keyword evidence="11" id="KW-1185">Reference proteome</keyword>
<feature type="transmembrane region" description="Helical" evidence="8">
    <location>
        <begin position="258"/>
        <end position="278"/>
    </location>
</feature>
<name>A0ABU0VTR2_9RHOB</name>
<dbReference type="InterPro" id="IPR000515">
    <property type="entry name" value="MetI-like"/>
</dbReference>
<evidence type="ECO:0000256" key="4">
    <source>
        <dbReference type="ARBA" id="ARBA00022475"/>
    </source>
</evidence>